<feature type="region of interest" description="Disordered" evidence="2">
    <location>
        <begin position="1217"/>
        <end position="1336"/>
    </location>
</feature>
<reference evidence="3 4" key="1">
    <citation type="submission" date="2017-09" db="EMBL/GenBank/DDBJ databases">
        <title>Genome sequencing of Besnoitia besnoiti strain Bb-Ger1.</title>
        <authorList>
            <person name="Schares G."/>
            <person name="Venepally P."/>
            <person name="Lorenzi H.A."/>
        </authorList>
    </citation>
    <scope>NUCLEOTIDE SEQUENCE [LARGE SCALE GENOMIC DNA]</scope>
    <source>
        <strain evidence="3 4">Bb-Ger1</strain>
    </source>
</reference>
<feature type="region of interest" description="Disordered" evidence="2">
    <location>
        <begin position="855"/>
        <end position="888"/>
    </location>
</feature>
<dbReference type="KEGG" id="bbes:BESB_048120"/>
<feature type="compositionally biased region" description="Polar residues" evidence="2">
    <location>
        <begin position="807"/>
        <end position="822"/>
    </location>
</feature>
<keyword evidence="1" id="KW-0175">Coiled coil</keyword>
<feature type="region of interest" description="Disordered" evidence="2">
    <location>
        <begin position="921"/>
        <end position="969"/>
    </location>
</feature>
<dbReference type="RefSeq" id="XP_029220629.1">
    <property type="nucleotide sequence ID" value="XM_029363263.1"/>
</dbReference>
<feature type="compositionally biased region" description="Polar residues" evidence="2">
    <location>
        <begin position="1222"/>
        <end position="1239"/>
    </location>
</feature>
<feature type="compositionally biased region" description="Low complexity" evidence="2">
    <location>
        <begin position="1594"/>
        <end position="1604"/>
    </location>
</feature>
<feature type="region of interest" description="Disordered" evidence="2">
    <location>
        <begin position="450"/>
        <end position="495"/>
    </location>
</feature>
<feature type="compositionally biased region" description="Polar residues" evidence="2">
    <location>
        <begin position="728"/>
        <end position="765"/>
    </location>
</feature>
<feature type="region of interest" description="Disordered" evidence="2">
    <location>
        <begin position="1050"/>
        <end position="1073"/>
    </location>
</feature>
<feature type="region of interest" description="Disordered" evidence="2">
    <location>
        <begin position="1509"/>
        <end position="1548"/>
    </location>
</feature>
<feature type="region of interest" description="Disordered" evidence="2">
    <location>
        <begin position="803"/>
        <end position="827"/>
    </location>
</feature>
<feature type="compositionally biased region" description="Polar residues" evidence="2">
    <location>
        <begin position="1248"/>
        <end position="1260"/>
    </location>
</feature>
<feature type="region of interest" description="Disordered" evidence="2">
    <location>
        <begin position="1160"/>
        <end position="1197"/>
    </location>
</feature>
<feature type="compositionally biased region" description="Polar residues" evidence="2">
    <location>
        <begin position="700"/>
        <end position="719"/>
    </location>
</feature>
<accession>A0A2A9MM62</accession>
<gene>
    <name evidence="3" type="ORF">BESB_048120</name>
</gene>
<evidence type="ECO:0000313" key="4">
    <source>
        <dbReference type="Proteomes" id="UP000224006"/>
    </source>
</evidence>
<feature type="compositionally biased region" description="Low complexity" evidence="2">
    <location>
        <begin position="194"/>
        <end position="209"/>
    </location>
</feature>
<feature type="compositionally biased region" description="Polar residues" evidence="2">
    <location>
        <begin position="1536"/>
        <end position="1548"/>
    </location>
</feature>
<keyword evidence="4" id="KW-1185">Reference proteome</keyword>
<dbReference type="VEuPathDB" id="ToxoDB:BESB_048120"/>
<feature type="region of interest" description="Disordered" evidence="2">
    <location>
        <begin position="1566"/>
        <end position="1604"/>
    </location>
</feature>
<feature type="region of interest" description="Disordered" evidence="2">
    <location>
        <begin position="1386"/>
        <end position="1423"/>
    </location>
</feature>
<evidence type="ECO:0000256" key="1">
    <source>
        <dbReference type="SAM" id="Coils"/>
    </source>
</evidence>
<feature type="region of interest" description="Disordered" evidence="2">
    <location>
        <begin position="1108"/>
        <end position="1144"/>
    </location>
</feature>
<feature type="region of interest" description="Disordered" evidence="2">
    <location>
        <begin position="193"/>
        <end position="224"/>
    </location>
</feature>
<proteinExistence type="predicted"/>
<dbReference type="EMBL" id="NWUJ01000003">
    <property type="protein sequence ID" value="PFH36620.1"/>
    <property type="molecule type" value="Genomic_DNA"/>
</dbReference>
<feature type="coiled-coil region" evidence="1">
    <location>
        <begin position="72"/>
        <end position="106"/>
    </location>
</feature>
<feature type="compositionally biased region" description="Low complexity" evidence="2">
    <location>
        <begin position="605"/>
        <end position="621"/>
    </location>
</feature>
<organism evidence="3 4">
    <name type="scientific">Besnoitia besnoiti</name>
    <name type="common">Apicomplexan protozoan</name>
    <dbReference type="NCBI Taxonomy" id="94643"/>
    <lineage>
        <taxon>Eukaryota</taxon>
        <taxon>Sar</taxon>
        <taxon>Alveolata</taxon>
        <taxon>Apicomplexa</taxon>
        <taxon>Conoidasida</taxon>
        <taxon>Coccidia</taxon>
        <taxon>Eucoccidiorida</taxon>
        <taxon>Eimeriorina</taxon>
        <taxon>Sarcocystidae</taxon>
        <taxon>Besnoitia</taxon>
    </lineage>
</organism>
<evidence type="ECO:0000256" key="2">
    <source>
        <dbReference type="SAM" id="MobiDB-lite"/>
    </source>
</evidence>
<protein>
    <submittedName>
        <fullName evidence="3">Uncharacterized protein</fullName>
    </submittedName>
</protein>
<feature type="compositionally biased region" description="Polar residues" evidence="2">
    <location>
        <begin position="1509"/>
        <end position="1519"/>
    </location>
</feature>
<sequence>MNVHASPGAPLEGICEPARICGAVSWDMSPELQNQLLNEDDSNLAEEPNSLTSLQLDLLQKEEDTAMLQHFLDEEQTTCALLRRQLADLRDENERQRKECNMTAELYTNTEMRMLESRVAHTLLQVDTKLRALMAEAIAVTCVIARKWRSDDLQAVFEKKSLSHLQLARLSLMQCADAVEHAVCCHGSDGAENAKAGARVPRGGAPAQRMPGDEGRPPAQPQSEEHRTWMFVSEEKQTHDGETNDVQCIPTHKETNALAFEECTPMPSLMTKSSSTPPAVPTTTVANAMGVPRRKAQTLLVGKNLLQRGNDPRAARPILRRANSDSSPATPHQQMPGWRSARSTVCQCVARDMEAVGSGAASFISALRVVEGTIAFNSRHSCSGSVNDAKTKHAHMPTHSSFSSGGSNGTRAVPAKGRLASLRTQESILKESMINIHKLHTVQAATSSNRTACSASGDEPGFARKNSHAPVSFQASNRCRGPGGGASSKRETTTPAEIPLVLRNEAGHCEQANIPGKDGVTSMASTQDTGTVPGFATGCVSTSLTPAFPSPDENSTDRISRERAFCSPATPQCCSNPDDTPARARRPDRGLFSEQATKAAEENPDPQVQLTPLPTPQQSQQGAASVSDQGFKTKPAAPEANRESGNASSAPDIGAAYTPRAAGRTACVALATRAVRTAAMLCNGVSLTPSATGNRRALTHSRSSPPEATAGQSEDSIGSCQRHLANPGPQQVSPPTVMPTIQAQLSTRSRQTPGQHGAHSGSSPAAVSCPLPNIGCLAHEESEKAETAALLRGDWPQHDLEDKCSASPETHTTVAPSVSTIGSHPREPQPAIVNSLASAALSFASIDALFLSPSGSSTDVSIDELEHSSPLPRVDMPPSNTFEPPFPNGLSPWHARQCPNSALWATPSLCIVPGSFAVSSNNPLPPSPSGDHDPARSQTSDANSAEALQASLRPPSPSEMRPRETAVAATDSANARVIDTVTREAGTLREPVRTRTRYLDAADAAVESINGRLISTVESEECTLRPPDPTKSRPDGATCISEDFATPIVQRNGYPDACPPRHGEQNGLQSSTTVRGSANTLEVEPFHCAPTQPLRASHLAAQAKHQLFPPNNSASAPAKEVDPGALDPHQQPHTPPARRHCEGQLTPSENLSTLRASRLLSHPAPLPPPVNTRRPSPPAERVGDELTHELTPPHQERAPTLDLVYWDMPPLPLSSTPPPTWCLSSNGGPATNESASFLGSTGVEDSDSSAPDTACHSTPSPAYLPNNFGYTPPDRAGPEDELSQPNPSTLRANYDLSYPASLAPPVNTRRPSAAAERVGDELTHELTPPHQERAPTPDLVYWEMPPLSLSITTLPAWFPASSARPSTNDAAACLDSADFLGSDSNAVPGSACHSTPSAPENPNNFKPAPPDRAGPEDELSHHNTPTLRATDLLSRATPLPPPSHSRLFTISEEDLTDQLTPSQQQRTTPPHDLVYWEMPPLPLSTTPPPTWCLSSSGGLPTNQGLAHYDSSGTVDSVNHTAPDDAHHTRNSAPGLANNSGLAAPSCRQSVDEVTQPILSTLRDSHLLSHPAPLPPAVNTRRPSPAAQRVTDELTPPQQQRTTPPHDLVYWEMPPLPLSTTPPPTWCLSSSGWSSTNVGGSSVDFAGILGSDIHAAPRSPRLGTVSSVDAASEPEPCTQASLPTHYAFPGMPNGALAIQRASTVWSPVQQLPQNCMSLPPLLTDPSPPPSWQLAATQQFQRRPGIPMDSSQDVILDSRVFIGIPAPTVYLSASAAPHPVTSRGPQGVEQYILFHRGCAPG</sequence>
<evidence type="ECO:0000313" key="3">
    <source>
        <dbReference type="EMBL" id="PFH36620.1"/>
    </source>
</evidence>
<feature type="compositionally biased region" description="Polar residues" evidence="2">
    <location>
        <begin position="1386"/>
        <end position="1404"/>
    </location>
</feature>
<dbReference type="GeneID" id="40309742"/>
<comment type="caution">
    <text evidence="3">The sequence shown here is derived from an EMBL/GenBank/DDBJ whole genome shotgun (WGS) entry which is preliminary data.</text>
</comment>
<feature type="compositionally biased region" description="Pro residues" evidence="2">
    <location>
        <begin position="1164"/>
        <end position="1178"/>
    </location>
</feature>
<dbReference type="Proteomes" id="UP000224006">
    <property type="component" value="Chromosome III"/>
</dbReference>
<feature type="compositionally biased region" description="Basic and acidic residues" evidence="2">
    <location>
        <begin position="580"/>
        <end position="591"/>
    </location>
</feature>
<feature type="region of interest" description="Disordered" evidence="2">
    <location>
        <begin position="567"/>
        <end position="653"/>
    </location>
</feature>
<name>A0A2A9MM62_BESBE</name>
<feature type="region of interest" description="Disordered" evidence="2">
    <location>
        <begin position="686"/>
        <end position="766"/>
    </location>
</feature>
<feature type="region of interest" description="Disordered" evidence="2">
    <location>
        <begin position="390"/>
        <end position="413"/>
    </location>
</feature>